<keyword evidence="6" id="KW-0812">Transmembrane</keyword>
<keyword evidence="6" id="KW-0472">Membrane</keyword>
<keyword evidence="5 6" id="KW-0378">Hydrolase</keyword>
<organism evidence="8 9">
    <name type="scientific">Alistipes ihumii AP11</name>
    <dbReference type="NCBI Taxonomy" id="1211813"/>
    <lineage>
        <taxon>Bacteria</taxon>
        <taxon>Pseudomonadati</taxon>
        <taxon>Bacteroidota</taxon>
        <taxon>Bacteroidia</taxon>
        <taxon>Bacteroidales</taxon>
        <taxon>Rikenellaceae</taxon>
        <taxon>Alistipes</taxon>
    </lineage>
</organism>
<dbReference type="CDD" id="cd06530">
    <property type="entry name" value="S26_SPase_I"/>
    <property type="match status" value="2"/>
</dbReference>
<comment type="subcellular location">
    <subcellularLocation>
        <location evidence="6">Membrane</location>
        <topology evidence="6">Single-pass type II membrane protein</topology>
    </subcellularLocation>
</comment>
<evidence type="ECO:0000256" key="1">
    <source>
        <dbReference type="ARBA" id="ARBA00000677"/>
    </source>
</evidence>
<dbReference type="Proteomes" id="UP001059295">
    <property type="component" value="Chromosome"/>
</dbReference>
<evidence type="ECO:0000313" key="8">
    <source>
        <dbReference type="EMBL" id="UWN57649.1"/>
    </source>
</evidence>
<feature type="domain" description="Peptidase S26" evidence="7">
    <location>
        <begin position="73"/>
        <end position="263"/>
    </location>
</feature>
<dbReference type="EC" id="3.4.21.89" evidence="3 6"/>
<name>A0ABY5V1Y3_9BACT</name>
<dbReference type="RefSeq" id="WP_019244936.1">
    <property type="nucleotide sequence ID" value="NZ_CAPH01000005.1"/>
</dbReference>
<dbReference type="Gene3D" id="2.10.109.10">
    <property type="entry name" value="Umud Fragment, subunit A"/>
    <property type="match status" value="2"/>
</dbReference>
<keyword evidence="9" id="KW-1185">Reference proteome</keyword>
<feature type="domain" description="Peptidase S26" evidence="7">
    <location>
        <begin position="397"/>
        <end position="431"/>
    </location>
</feature>
<comment type="similarity">
    <text evidence="2 6">Belongs to the peptidase S26 family.</text>
</comment>
<evidence type="ECO:0000256" key="4">
    <source>
        <dbReference type="ARBA" id="ARBA00019232"/>
    </source>
</evidence>
<sequence>MSKLKKIWSNRWVKFGVVSLLYTLWFVVWTGNPWLLPGIAVIYDIYISKYMYRLFWRKHKERKQTNRTYRKVSEWVEAIVFATVVATLIRIYVFAMFVIPTPSMEKSLLVGDYLLVSKLAYGPVMPNTPLSFPLVHNTLPLSQTKKSFVEWIKWPYHRLSGWGRVKRNDPVVFNFPAGDTVALMEPSASYYDLLRQFQQAYGEKAGRDMLLQRTEVVYRPVDKRDNYVKRCIALPGDTIRIEHSEVWVNGEPQREIPGRQYNYYVRTDGTTINPELFGQMGIAQSDILYDAGTYFLPLTDENVERLRSLRNVREIVRYEATGADPDIFPNSESYPWNVDNFGPLWVPRKGATVALTEANLPLYRRIIETYEGNRLEVSDGQIRINGEPADSYTFAMDYYFMMGDNRHNSLDSRYWGFVPEDHIVGKPSFVWLSLDKEKSFPANIRWNRIFRGVK</sequence>
<dbReference type="Pfam" id="PF10502">
    <property type="entry name" value="Peptidase_S26"/>
    <property type="match status" value="2"/>
</dbReference>
<evidence type="ECO:0000259" key="7">
    <source>
        <dbReference type="Pfam" id="PF10502"/>
    </source>
</evidence>
<evidence type="ECO:0000256" key="5">
    <source>
        <dbReference type="ARBA" id="ARBA00022801"/>
    </source>
</evidence>
<feature type="transmembrane region" description="Helical" evidence="6">
    <location>
        <begin position="75"/>
        <end position="99"/>
    </location>
</feature>
<dbReference type="GeneID" id="82890549"/>
<evidence type="ECO:0000256" key="2">
    <source>
        <dbReference type="ARBA" id="ARBA00009370"/>
    </source>
</evidence>
<dbReference type="PANTHER" id="PTHR43390">
    <property type="entry name" value="SIGNAL PEPTIDASE I"/>
    <property type="match status" value="1"/>
</dbReference>
<dbReference type="PANTHER" id="PTHR43390:SF1">
    <property type="entry name" value="CHLOROPLAST PROCESSING PEPTIDASE"/>
    <property type="match status" value="1"/>
</dbReference>
<feature type="transmembrane region" description="Helical" evidence="6">
    <location>
        <begin position="12"/>
        <end position="28"/>
    </location>
</feature>
<evidence type="ECO:0000313" key="9">
    <source>
        <dbReference type="Proteomes" id="UP001059295"/>
    </source>
</evidence>
<keyword evidence="6" id="KW-1133">Transmembrane helix</keyword>
<dbReference type="EMBL" id="CP102294">
    <property type="protein sequence ID" value="UWN57649.1"/>
    <property type="molecule type" value="Genomic_DNA"/>
</dbReference>
<dbReference type="PROSITE" id="PS00761">
    <property type="entry name" value="SPASE_I_3"/>
    <property type="match status" value="1"/>
</dbReference>
<dbReference type="GO" id="GO:0009003">
    <property type="term" value="F:signal peptidase activity"/>
    <property type="evidence" value="ECO:0007669"/>
    <property type="project" value="UniProtKB-EC"/>
</dbReference>
<reference evidence="8" key="1">
    <citation type="journal article" date="2022" name="Cell">
        <title>Design, construction, and in vivo augmentation of a complex gut microbiome.</title>
        <authorList>
            <person name="Cheng A.G."/>
            <person name="Ho P.Y."/>
            <person name="Aranda-Diaz A."/>
            <person name="Jain S."/>
            <person name="Yu F.B."/>
            <person name="Meng X."/>
            <person name="Wang M."/>
            <person name="Iakiviak M."/>
            <person name="Nagashima K."/>
            <person name="Zhao A."/>
            <person name="Murugkar P."/>
            <person name="Patil A."/>
            <person name="Atabakhsh K."/>
            <person name="Weakley A."/>
            <person name="Yan J."/>
            <person name="Brumbaugh A.R."/>
            <person name="Higginbottom S."/>
            <person name="Dimas A."/>
            <person name="Shiver A.L."/>
            <person name="Deutschbauer A."/>
            <person name="Neff N."/>
            <person name="Sonnenburg J.L."/>
            <person name="Huang K.C."/>
            <person name="Fischbach M.A."/>
        </authorList>
    </citation>
    <scope>NUCLEOTIDE SEQUENCE</scope>
    <source>
        <strain evidence="8">AP11</strain>
    </source>
</reference>
<dbReference type="InterPro" id="IPR000223">
    <property type="entry name" value="Pept_S26A_signal_pept_1"/>
</dbReference>
<feature type="transmembrane region" description="Helical" evidence="6">
    <location>
        <begin position="34"/>
        <end position="55"/>
    </location>
</feature>
<gene>
    <name evidence="8" type="primary">lepB</name>
    <name evidence="8" type="ORF">NQ491_02405</name>
</gene>
<dbReference type="PRINTS" id="PR00727">
    <property type="entry name" value="LEADERPTASE"/>
</dbReference>
<comment type="catalytic activity">
    <reaction evidence="1 6">
        <text>Cleavage of hydrophobic, N-terminal signal or leader sequences from secreted and periplasmic proteins.</text>
        <dbReference type="EC" id="3.4.21.89"/>
    </reaction>
</comment>
<protein>
    <recommendedName>
        <fullName evidence="4 6">Signal peptidase I</fullName>
        <ecNumber evidence="3 6">3.4.21.89</ecNumber>
    </recommendedName>
</protein>
<comment type="caution">
    <text evidence="6">Lacks conserved residue(s) required for the propagation of feature annotation.</text>
</comment>
<dbReference type="InterPro" id="IPR019533">
    <property type="entry name" value="Peptidase_S26"/>
</dbReference>
<accession>A0ABY5V1Y3</accession>
<dbReference type="SUPFAM" id="SSF51306">
    <property type="entry name" value="LexA/Signal peptidase"/>
    <property type="match status" value="2"/>
</dbReference>
<dbReference type="NCBIfam" id="TIGR02227">
    <property type="entry name" value="sigpep_I_bact"/>
    <property type="match status" value="2"/>
</dbReference>
<evidence type="ECO:0000256" key="6">
    <source>
        <dbReference type="RuleBase" id="RU362042"/>
    </source>
</evidence>
<proteinExistence type="inferred from homology"/>
<evidence type="ECO:0000256" key="3">
    <source>
        <dbReference type="ARBA" id="ARBA00013208"/>
    </source>
</evidence>
<dbReference type="InterPro" id="IPR036286">
    <property type="entry name" value="LexA/Signal_pep-like_sf"/>
</dbReference>
<dbReference type="InterPro" id="IPR019758">
    <property type="entry name" value="Pept_S26A_signal_pept_1_CS"/>
</dbReference>
<keyword evidence="6" id="KW-0645">Protease</keyword>